<evidence type="ECO:0000259" key="1">
    <source>
        <dbReference type="Pfam" id="PF08522"/>
    </source>
</evidence>
<comment type="caution">
    <text evidence="2">The sequence shown here is derived from an EMBL/GenBank/DDBJ whole genome shotgun (WGS) entry which is preliminary data.</text>
</comment>
<dbReference type="EMBL" id="JACHGF010000002">
    <property type="protein sequence ID" value="MBB5283824.1"/>
    <property type="molecule type" value="Genomic_DNA"/>
</dbReference>
<sequence>MKTIDLFSVRRDVNSNATLRTATAVKLTAAPGLLADFNEENDETFEWLPDSLYTLVSNSTIQKTSDGYMLNFGSGDFAKELSIQLNGAKWDISHKYAVAYTITDASGLPIKSGGESILAFISVKNKYDGVYAVTGTMQDFANPALVTVNNDPAGSGLVMEYTLQTASPTKCLVVDNVIVGGVATPIWTGTGYSYFGSFGLVIEFDPVTDKVVAVTNYFGQPAGNTRSAQLDPSGVNAYDPSTKTIQLKYWMIQPSVIAAAPHIRTAWDEEWKFVRER</sequence>
<gene>
    <name evidence="2" type="ORF">HNQ92_001950</name>
</gene>
<evidence type="ECO:0000313" key="2">
    <source>
        <dbReference type="EMBL" id="MBB5283824.1"/>
    </source>
</evidence>
<protein>
    <recommendedName>
        <fullName evidence="1">BT-3987-like N-terminal domain-containing protein</fullName>
    </recommendedName>
</protein>
<dbReference type="AlphaFoldDB" id="A0A840TK82"/>
<dbReference type="Gene3D" id="2.60.40.1740">
    <property type="entry name" value="hypothetical protein (bacova_03559)"/>
    <property type="match status" value="1"/>
</dbReference>
<dbReference type="RefSeq" id="WP_184173531.1">
    <property type="nucleotide sequence ID" value="NZ_JACHGF010000002.1"/>
</dbReference>
<feature type="domain" description="BT-3987-like N-terminal" evidence="1">
    <location>
        <begin position="16"/>
        <end position="107"/>
    </location>
</feature>
<keyword evidence="3" id="KW-1185">Reference proteome</keyword>
<organism evidence="2 3">
    <name type="scientific">Rhabdobacter roseus</name>
    <dbReference type="NCBI Taxonomy" id="1655419"/>
    <lineage>
        <taxon>Bacteria</taxon>
        <taxon>Pseudomonadati</taxon>
        <taxon>Bacteroidota</taxon>
        <taxon>Cytophagia</taxon>
        <taxon>Cytophagales</taxon>
        <taxon>Cytophagaceae</taxon>
        <taxon>Rhabdobacter</taxon>
    </lineage>
</organism>
<dbReference type="Proteomes" id="UP000557307">
    <property type="component" value="Unassembled WGS sequence"/>
</dbReference>
<name>A0A840TK82_9BACT</name>
<dbReference type="InterPro" id="IPR013728">
    <property type="entry name" value="BT_3987-like_N"/>
</dbReference>
<accession>A0A840TK82</accession>
<proteinExistence type="predicted"/>
<dbReference type="Pfam" id="PF08522">
    <property type="entry name" value="BT_3987-like_N"/>
    <property type="match status" value="1"/>
</dbReference>
<evidence type="ECO:0000313" key="3">
    <source>
        <dbReference type="Proteomes" id="UP000557307"/>
    </source>
</evidence>
<reference evidence="2 3" key="1">
    <citation type="submission" date="2020-08" db="EMBL/GenBank/DDBJ databases">
        <title>Genomic Encyclopedia of Type Strains, Phase IV (KMG-IV): sequencing the most valuable type-strain genomes for metagenomic binning, comparative biology and taxonomic classification.</title>
        <authorList>
            <person name="Goeker M."/>
        </authorList>
    </citation>
    <scope>NUCLEOTIDE SEQUENCE [LARGE SCALE GENOMIC DNA]</scope>
    <source>
        <strain evidence="2 3">DSM 105074</strain>
    </source>
</reference>